<reference evidence="1 2" key="1">
    <citation type="submission" date="2019-04" db="EMBL/GenBank/DDBJ databases">
        <title>Herbidospora sp. NEAU-GS14.nov., a novel actinomycete isolated from soil.</title>
        <authorList>
            <person name="Han L."/>
        </authorList>
    </citation>
    <scope>NUCLEOTIDE SEQUENCE [LARGE SCALE GENOMIC DNA]</scope>
    <source>
        <strain evidence="1 2">NEAU-GS14</strain>
    </source>
</reference>
<evidence type="ECO:0000313" key="1">
    <source>
        <dbReference type="EMBL" id="TKK86295.1"/>
    </source>
</evidence>
<gene>
    <name evidence="1" type="ORF">FDA94_22530</name>
</gene>
<organism evidence="1 2">
    <name type="scientific">Herbidospora galbida</name>
    <dbReference type="NCBI Taxonomy" id="2575442"/>
    <lineage>
        <taxon>Bacteria</taxon>
        <taxon>Bacillati</taxon>
        <taxon>Actinomycetota</taxon>
        <taxon>Actinomycetes</taxon>
        <taxon>Streptosporangiales</taxon>
        <taxon>Streptosporangiaceae</taxon>
        <taxon>Herbidospora</taxon>
    </lineage>
</organism>
<protein>
    <submittedName>
        <fullName evidence="1">Uncharacterized protein</fullName>
    </submittedName>
</protein>
<keyword evidence="2" id="KW-1185">Reference proteome</keyword>
<dbReference type="RefSeq" id="WP_137249067.1">
    <property type="nucleotide sequence ID" value="NZ_SZQA01000022.1"/>
</dbReference>
<dbReference type="EMBL" id="SZQA01000022">
    <property type="protein sequence ID" value="TKK86295.1"/>
    <property type="molecule type" value="Genomic_DNA"/>
</dbReference>
<evidence type="ECO:0000313" key="2">
    <source>
        <dbReference type="Proteomes" id="UP000308705"/>
    </source>
</evidence>
<proteinExistence type="predicted"/>
<sequence>MATDGFAVRDRRVYPDLPPAPLADLVTKAHEAAWPVWLDPGPRMLRDVLDLSRLQAARALAILTWLAEGQAPDDITWLLSSRRLTGPRQDRMYGEAARLPAPVLNLVVANWTWVQSTPHGGRVTAPYLAGTAYPDDGYAAAHAAITLAQIHERHPEARPALSVAWAACRTAADWCKAAELRATHGGDAPVFAYPRGPDPVTTGMRPWISRLLKLV</sequence>
<dbReference type="OrthoDB" id="3519189at2"/>
<dbReference type="AlphaFoldDB" id="A0A4U3MB32"/>
<dbReference type="Proteomes" id="UP000308705">
    <property type="component" value="Unassembled WGS sequence"/>
</dbReference>
<accession>A0A4U3MB32</accession>
<name>A0A4U3MB32_9ACTN</name>
<comment type="caution">
    <text evidence="1">The sequence shown here is derived from an EMBL/GenBank/DDBJ whole genome shotgun (WGS) entry which is preliminary data.</text>
</comment>